<name>A0A3M2HK22_9GAMM</name>
<dbReference type="AlphaFoldDB" id="A0A3M2HK22"/>
<organism evidence="1 2">
    <name type="scientific">Solilutibacter pythonis</name>
    <dbReference type="NCBI Taxonomy" id="2483112"/>
    <lineage>
        <taxon>Bacteria</taxon>
        <taxon>Pseudomonadati</taxon>
        <taxon>Pseudomonadota</taxon>
        <taxon>Gammaproteobacteria</taxon>
        <taxon>Lysobacterales</taxon>
        <taxon>Lysobacteraceae</taxon>
        <taxon>Solilutibacter</taxon>
    </lineage>
</organism>
<sequence>MVENFTCAPFGSGPNGRGYRYGEDSRLRRVTVNGTETARYHYNGKGEQVAKTDAKTGETQRYLYDEAGQWLGEYDGQGQAKQQVIWLENYPIAVIDGSGAA</sequence>
<protein>
    <recommendedName>
        <fullName evidence="3">RHS repeat protein</fullName>
    </recommendedName>
</protein>
<comment type="caution">
    <text evidence="1">The sequence shown here is derived from an EMBL/GenBank/DDBJ whole genome shotgun (WGS) entry which is preliminary data.</text>
</comment>
<dbReference type="InterPro" id="IPR031325">
    <property type="entry name" value="RHS_repeat"/>
</dbReference>
<evidence type="ECO:0000313" key="2">
    <source>
        <dbReference type="Proteomes" id="UP000275012"/>
    </source>
</evidence>
<feature type="non-terminal residue" evidence="1">
    <location>
        <position position="101"/>
    </location>
</feature>
<keyword evidence="2" id="KW-1185">Reference proteome</keyword>
<dbReference type="Pfam" id="PF05593">
    <property type="entry name" value="RHS_repeat"/>
    <property type="match status" value="1"/>
</dbReference>
<evidence type="ECO:0008006" key="3">
    <source>
        <dbReference type="Google" id="ProtNLM"/>
    </source>
</evidence>
<dbReference type="EMBL" id="RFLY01000060">
    <property type="protein sequence ID" value="RMH87292.1"/>
    <property type="molecule type" value="Genomic_DNA"/>
</dbReference>
<dbReference type="Gene3D" id="2.180.10.10">
    <property type="entry name" value="RHS repeat-associated core"/>
    <property type="match status" value="1"/>
</dbReference>
<gene>
    <name evidence="1" type="ORF">EBB59_13255</name>
</gene>
<reference evidence="1 2" key="1">
    <citation type="submission" date="2018-10" db="EMBL/GenBank/DDBJ databases">
        <title>Proposal of Lysobacter pythonis sp. nov. isolated from royal pythons (Python regius).</title>
        <authorList>
            <person name="Hans-Juergen B."/>
            <person name="Huptas C."/>
            <person name="Sandra B."/>
            <person name="Igor L."/>
            <person name="Joachim S."/>
            <person name="Siegfried S."/>
            <person name="Mareike W."/>
            <person name="Peter K."/>
        </authorList>
    </citation>
    <scope>NUCLEOTIDE SEQUENCE [LARGE SCALE GENOMIC DNA]</scope>
    <source>
        <strain evidence="1 2">4284/11</strain>
    </source>
</reference>
<dbReference type="RefSeq" id="WP_147455629.1">
    <property type="nucleotide sequence ID" value="NZ_RFLY01000060.1"/>
</dbReference>
<proteinExistence type="predicted"/>
<evidence type="ECO:0000313" key="1">
    <source>
        <dbReference type="EMBL" id="RMH87292.1"/>
    </source>
</evidence>
<accession>A0A3M2HK22</accession>
<dbReference type="Proteomes" id="UP000275012">
    <property type="component" value="Unassembled WGS sequence"/>
</dbReference>